<name>A0ABW4BKV1_9LACO</name>
<evidence type="ECO:0000313" key="5">
    <source>
        <dbReference type="EMBL" id="MFD1410288.1"/>
    </source>
</evidence>
<dbReference type="EMBL" id="JBHTOH010000014">
    <property type="protein sequence ID" value="MFD1410288.1"/>
    <property type="molecule type" value="Genomic_DNA"/>
</dbReference>
<dbReference type="CDD" id="cd00090">
    <property type="entry name" value="HTH_ARSR"/>
    <property type="match status" value="1"/>
</dbReference>
<protein>
    <submittedName>
        <fullName evidence="5">ArsR/SmtB family transcription factor</fullName>
    </submittedName>
</protein>
<evidence type="ECO:0000256" key="1">
    <source>
        <dbReference type="ARBA" id="ARBA00023015"/>
    </source>
</evidence>
<dbReference type="Proteomes" id="UP001597191">
    <property type="component" value="Unassembled WGS sequence"/>
</dbReference>
<dbReference type="RefSeq" id="WP_125646810.1">
    <property type="nucleotide sequence ID" value="NZ_JBHTOH010000014.1"/>
</dbReference>
<feature type="domain" description="HTH arsR-type" evidence="4">
    <location>
        <begin position="11"/>
        <end position="98"/>
    </location>
</feature>
<dbReference type="InterPro" id="IPR036390">
    <property type="entry name" value="WH_DNA-bd_sf"/>
</dbReference>
<evidence type="ECO:0000256" key="3">
    <source>
        <dbReference type="ARBA" id="ARBA00023163"/>
    </source>
</evidence>
<evidence type="ECO:0000313" key="6">
    <source>
        <dbReference type="Proteomes" id="UP001597191"/>
    </source>
</evidence>
<dbReference type="PANTHER" id="PTHR33154">
    <property type="entry name" value="TRANSCRIPTIONAL REGULATOR, ARSR FAMILY"/>
    <property type="match status" value="1"/>
</dbReference>
<dbReference type="InterPro" id="IPR051081">
    <property type="entry name" value="HTH_MetalResp_TranReg"/>
</dbReference>
<keyword evidence="6" id="KW-1185">Reference proteome</keyword>
<evidence type="ECO:0000256" key="2">
    <source>
        <dbReference type="ARBA" id="ARBA00023125"/>
    </source>
</evidence>
<dbReference type="InterPro" id="IPR036388">
    <property type="entry name" value="WH-like_DNA-bd_sf"/>
</dbReference>
<keyword evidence="1" id="KW-0805">Transcription regulation</keyword>
<proteinExistence type="predicted"/>
<keyword evidence="2" id="KW-0238">DNA-binding</keyword>
<dbReference type="SUPFAM" id="SSF46785">
    <property type="entry name" value="Winged helix' DNA-binding domain"/>
    <property type="match status" value="1"/>
</dbReference>
<evidence type="ECO:0000259" key="4">
    <source>
        <dbReference type="SMART" id="SM00418"/>
    </source>
</evidence>
<sequence>MEIDLDKNNLPILHALDSETRIDIINLLIRQPATITELSQKLHYSKAVISKHARILEQAGLIQQSEMVASDKRRRVLFLKTDNILINMPERIYPQFEKFSYNIPLGNYFNTDNIRPTCGMANYKQIIGKFDDPNIFLSNDRFSATLLWFSSGFVEYIIPNKLLDVSNPELIDISFEISSEFPQSNNNWPSDISFWLNGIKLGTWTVSGNYSDVRGVLTPKWWGSEFSQYGLLKHLRILKSDTAMDGEHISDVTINDLNLDHSKTIRLKIGIDPQSINQGGLTLFGHDFGNYKQDINFSCFYSKN</sequence>
<dbReference type="SMART" id="SM00418">
    <property type="entry name" value="HTH_ARSR"/>
    <property type="match status" value="1"/>
</dbReference>
<organism evidence="5 6">
    <name type="scientific">Lapidilactobacillus gannanensis</name>
    <dbReference type="NCBI Taxonomy" id="2486002"/>
    <lineage>
        <taxon>Bacteria</taxon>
        <taxon>Bacillati</taxon>
        <taxon>Bacillota</taxon>
        <taxon>Bacilli</taxon>
        <taxon>Lactobacillales</taxon>
        <taxon>Lactobacillaceae</taxon>
        <taxon>Lapidilactobacillus</taxon>
    </lineage>
</organism>
<dbReference type="InterPro" id="IPR001845">
    <property type="entry name" value="HTH_ArsR_DNA-bd_dom"/>
</dbReference>
<reference evidence="6" key="1">
    <citation type="journal article" date="2019" name="Int. J. Syst. Evol. Microbiol.">
        <title>The Global Catalogue of Microorganisms (GCM) 10K type strain sequencing project: providing services to taxonomists for standard genome sequencing and annotation.</title>
        <authorList>
            <consortium name="The Broad Institute Genomics Platform"/>
            <consortium name="The Broad Institute Genome Sequencing Center for Infectious Disease"/>
            <person name="Wu L."/>
            <person name="Ma J."/>
        </authorList>
    </citation>
    <scope>NUCLEOTIDE SEQUENCE [LARGE SCALE GENOMIC DNA]</scope>
    <source>
        <strain evidence="6">CCM 8937</strain>
    </source>
</reference>
<gene>
    <name evidence="5" type="ORF">ACFQ4R_01445</name>
</gene>
<dbReference type="PANTHER" id="PTHR33154:SF33">
    <property type="entry name" value="TRANSCRIPTIONAL REPRESSOR SDPR"/>
    <property type="match status" value="1"/>
</dbReference>
<dbReference type="InterPro" id="IPR011991">
    <property type="entry name" value="ArsR-like_HTH"/>
</dbReference>
<dbReference type="Gene3D" id="1.10.10.10">
    <property type="entry name" value="Winged helix-like DNA-binding domain superfamily/Winged helix DNA-binding domain"/>
    <property type="match status" value="1"/>
</dbReference>
<accession>A0ABW4BKV1</accession>
<dbReference type="Pfam" id="PF01022">
    <property type="entry name" value="HTH_5"/>
    <property type="match status" value="1"/>
</dbReference>
<comment type="caution">
    <text evidence="5">The sequence shown here is derived from an EMBL/GenBank/DDBJ whole genome shotgun (WGS) entry which is preliminary data.</text>
</comment>
<keyword evidence="3" id="KW-0804">Transcription</keyword>